<dbReference type="eggNOG" id="COG3396">
    <property type="taxonomic scope" value="Bacteria"/>
</dbReference>
<name>D1ABA3_THECD</name>
<gene>
    <name evidence="1" type="ordered locus">Tcur_1563</name>
</gene>
<dbReference type="InterPro" id="IPR025859">
    <property type="entry name" value="AurF/CmlI"/>
</dbReference>
<evidence type="ECO:0000313" key="1">
    <source>
        <dbReference type="EMBL" id="ACY97139.1"/>
    </source>
</evidence>
<keyword evidence="2" id="KW-1185">Reference proteome</keyword>
<dbReference type="EMBL" id="CP001738">
    <property type="protein sequence ID" value="ACY97139.1"/>
    <property type="molecule type" value="Genomic_DNA"/>
</dbReference>
<evidence type="ECO:0008006" key="3">
    <source>
        <dbReference type="Google" id="ProtNLM"/>
    </source>
</evidence>
<dbReference type="OrthoDB" id="5138986at2"/>
<dbReference type="InterPro" id="IPR012348">
    <property type="entry name" value="RNR-like"/>
</dbReference>
<dbReference type="HOGENOM" id="CLU_051660_0_0_11"/>
<dbReference type="KEGG" id="tcu:Tcur_1563"/>
<dbReference type="GO" id="GO:0016491">
    <property type="term" value="F:oxidoreductase activity"/>
    <property type="evidence" value="ECO:0007669"/>
    <property type="project" value="InterPro"/>
</dbReference>
<sequence>MTKTPTQLAEEIKEQVTDRKSYLGVIERLSKASVEKHWEAYADIPWEDPDYRVERHDPRWILAPEVDPLGGTEWYKSQPAEIQAEIGLWRVATAMKVGLQFENLLKRGLLNYAYWLPNGRAEFRYVYHETTEECHHAMMFQEFVNRTKLPIRGMPRSLNLIAQATPWIPLISTELFFVFVLGGEDPIDYVQRKSLKGGHVKHPLQETIMKIHIAEEARHISFARHYLKHRVPQLSRLRRQLLGLTAPLILALMARIMLCPPGPMVRYYDIPEDVVKQAYGSPEFKKQIRECVGKVRDLLAELGVINPINKRLWIALGIWDEPRGRAAKV</sequence>
<proteinExistence type="predicted"/>
<dbReference type="Pfam" id="PF11583">
    <property type="entry name" value="AurF"/>
    <property type="match status" value="1"/>
</dbReference>
<reference evidence="1 2" key="1">
    <citation type="journal article" date="2011" name="Stand. Genomic Sci.">
        <title>Complete genome sequence of Thermomonospora curvata type strain (B9).</title>
        <authorList>
            <person name="Chertkov O."/>
            <person name="Sikorski J."/>
            <person name="Nolan M."/>
            <person name="Lapidus A."/>
            <person name="Lucas S."/>
            <person name="Del Rio T.G."/>
            <person name="Tice H."/>
            <person name="Cheng J.F."/>
            <person name="Goodwin L."/>
            <person name="Pitluck S."/>
            <person name="Liolios K."/>
            <person name="Ivanova N."/>
            <person name="Mavromatis K."/>
            <person name="Mikhailova N."/>
            <person name="Ovchinnikova G."/>
            <person name="Pati A."/>
            <person name="Chen A."/>
            <person name="Palaniappan K."/>
            <person name="Djao O.D."/>
            <person name="Land M."/>
            <person name="Hauser L."/>
            <person name="Chang Y.J."/>
            <person name="Jeffries C.D."/>
            <person name="Brettin T."/>
            <person name="Han C."/>
            <person name="Detter J.C."/>
            <person name="Rohde M."/>
            <person name="Goker M."/>
            <person name="Woyke T."/>
            <person name="Bristow J."/>
            <person name="Eisen J.A."/>
            <person name="Markowitz V."/>
            <person name="Hugenholtz P."/>
            <person name="Klenk H.P."/>
            <person name="Kyrpides N.C."/>
        </authorList>
    </citation>
    <scope>NUCLEOTIDE SEQUENCE [LARGE SCALE GENOMIC DNA]</scope>
    <source>
        <strain evidence="2">ATCC 19995 / DSM 43183 / JCM 3096 / KCTC 9072 / NBRC 15933 / NCIMB 10081 / Henssen B9</strain>
    </source>
</reference>
<dbReference type="RefSeq" id="WP_012851923.1">
    <property type="nucleotide sequence ID" value="NC_013510.1"/>
</dbReference>
<dbReference type="STRING" id="471852.Tcur_1563"/>
<dbReference type="Gene3D" id="1.10.620.20">
    <property type="entry name" value="Ribonucleotide Reductase, subunit A"/>
    <property type="match status" value="1"/>
</dbReference>
<organism evidence="1 2">
    <name type="scientific">Thermomonospora curvata (strain ATCC 19995 / DSM 43183 / JCM 3096 / KCTC 9072 / NBRC 15933 / NCIMB 10081 / Henssen B9)</name>
    <dbReference type="NCBI Taxonomy" id="471852"/>
    <lineage>
        <taxon>Bacteria</taxon>
        <taxon>Bacillati</taxon>
        <taxon>Actinomycetota</taxon>
        <taxon>Actinomycetes</taxon>
        <taxon>Streptosporangiales</taxon>
        <taxon>Thermomonosporaceae</taxon>
        <taxon>Thermomonospora</taxon>
    </lineage>
</organism>
<evidence type="ECO:0000313" key="2">
    <source>
        <dbReference type="Proteomes" id="UP000001918"/>
    </source>
</evidence>
<accession>D1ABA3</accession>
<dbReference type="AlphaFoldDB" id="D1ABA3"/>
<dbReference type="Proteomes" id="UP000001918">
    <property type="component" value="Chromosome"/>
</dbReference>
<protein>
    <recommendedName>
        <fullName evidence="3">p-aminobenzoate N-oxygenase AurF</fullName>
    </recommendedName>
</protein>